<sequence>MNAIRYQLFLRRYQIDSTYIFSIMNYNKLNFDLYVENDLTSFKCTQALIPDAKELPLLLITKNKEDSVFVNSENILKQLKFQKVLKKGISYSAWEEQSLEFVRKEVKPLFDNIAKGPLKEFQLAYRNSAQMTRTVSGDAYISDLIGILKDWAKLCIADFSKVGYKKEQYLEILGNWEQRLQRQDFHGGKEPDLADFFMFACIEPTWMFSRHYVDLNFHVREWKNRMDIVKDQRSK</sequence>
<dbReference type="AlphaFoldDB" id="A0AAU9JM83"/>
<accession>A0AAU9JM83</accession>
<evidence type="ECO:0000313" key="2">
    <source>
        <dbReference type="Proteomes" id="UP001162131"/>
    </source>
</evidence>
<evidence type="ECO:0008006" key="3">
    <source>
        <dbReference type="Google" id="ProtNLM"/>
    </source>
</evidence>
<proteinExistence type="predicted"/>
<dbReference type="SUPFAM" id="SSF47616">
    <property type="entry name" value="GST C-terminal domain-like"/>
    <property type="match status" value="1"/>
</dbReference>
<gene>
    <name evidence="1" type="ORF">BSTOLATCC_MIC40539</name>
</gene>
<dbReference type="EMBL" id="CAJZBQ010000040">
    <property type="protein sequence ID" value="CAG9326099.1"/>
    <property type="molecule type" value="Genomic_DNA"/>
</dbReference>
<name>A0AAU9JM83_9CILI</name>
<organism evidence="1 2">
    <name type="scientific">Blepharisma stoltei</name>
    <dbReference type="NCBI Taxonomy" id="1481888"/>
    <lineage>
        <taxon>Eukaryota</taxon>
        <taxon>Sar</taxon>
        <taxon>Alveolata</taxon>
        <taxon>Ciliophora</taxon>
        <taxon>Postciliodesmatophora</taxon>
        <taxon>Heterotrichea</taxon>
        <taxon>Heterotrichida</taxon>
        <taxon>Blepharismidae</taxon>
        <taxon>Blepharisma</taxon>
    </lineage>
</organism>
<dbReference type="Gene3D" id="1.20.1050.10">
    <property type="match status" value="1"/>
</dbReference>
<protein>
    <recommendedName>
        <fullName evidence="3">Glutathione S-transferase</fullName>
    </recommendedName>
</protein>
<evidence type="ECO:0000313" key="1">
    <source>
        <dbReference type="EMBL" id="CAG9326099.1"/>
    </source>
</evidence>
<dbReference type="InterPro" id="IPR036282">
    <property type="entry name" value="Glutathione-S-Trfase_C_sf"/>
</dbReference>
<keyword evidence="2" id="KW-1185">Reference proteome</keyword>
<dbReference type="Proteomes" id="UP001162131">
    <property type="component" value="Unassembled WGS sequence"/>
</dbReference>
<reference evidence="1" key="1">
    <citation type="submission" date="2021-09" db="EMBL/GenBank/DDBJ databases">
        <authorList>
            <consortium name="AG Swart"/>
            <person name="Singh M."/>
            <person name="Singh A."/>
            <person name="Seah K."/>
            <person name="Emmerich C."/>
        </authorList>
    </citation>
    <scope>NUCLEOTIDE SEQUENCE</scope>
    <source>
        <strain evidence="1">ATCC30299</strain>
    </source>
</reference>
<comment type="caution">
    <text evidence="1">The sequence shown here is derived from an EMBL/GenBank/DDBJ whole genome shotgun (WGS) entry which is preliminary data.</text>
</comment>